<accession>A0A4V1ZAC6</accession>
<dbReference type="AlphaFoldDB" id="A0A4V1ZAC6"/>
<organism evidence="1 2">
    <name type="scientific">Hymenobacter persicinus</name>
    <dbReference type="NCBI Taxonomy" id="2025506"/>
    <lineage>
        <taxon>Bacteria</taxon>
        <taxon>Pseudomonadati</taxon>
        <taxon>Bacteroidota</taxon>
        <taxon>Cytophagia</taxon>
        <taxon>Cytophagales</taxon>
        <taxon>Hymenobacteraceae</taxon>
        <taxon>Hymenobacter</taxon>
    </lineage>
</organism>
<sequence length="155" mass="17787">MKNNDMLTIKDSLARLEKMLYGYNYECHFQFKLLAKSADVALLLEIIARSPDNAGWSKPEIVDSISFEDFKANVMYGLDYRGDSGSGLALSVVQEEKLQKEVKHLWALLEQKFNPDSTEVFILPERYAWLFWGFCFLVVSKEASEAYFFEGVSSD</sequence>
<protein>
    <submittedName>
        <fullName evidence="1">Uncharacterized protein</fullName>
    </submittedName>
</protein>
<dbReference type="OrthoDB" id="8410554at2"/>
<keyword evidence="2" id="KW-1185">Reference proteome</keyword>
<reference evidence="1 2" key="1">
    <citation type="submission" date="2019-02" db="EMBL/GenBank/DDBJ databases">
        <title>Bacterial novel species isolated from soil.</title>
        <authorList>
            <person name="Jung H.-Y."/>
        </authorList>
    </citation>
    <scope>NUCLEOTIDE SEQUENCE [LARGE SCALE GENOMIC DNA]</scope>
    <source>
        <strain evidence="1 2">1-3-3-3</strain>
    </source>
</reference>
<name>A0A4V1ZAC6_9BACT</name>
<proteinExistence type="predicted"/>
<dbReference type="EMBL" id="SEWE01000049">
    <property type="protein sequence ID" value="RYU77194.1"/>
    <property type="molecule type" value="Genomic_DNA"/>
</dbReference>
<evidence type="ECO:0000313" key="2">
    <source>
        <dbReference type="Proteomes" id="UP000294155"/>
    </source>
</evidence>
<evidence type="ECO:0000313" key="1">
    <source>
        <dbReference type="EMBL" id="RYU77194.1"/>
    </source>
</evidence>
<comment type="caution">
    <text evidence="1">The sequence shown here is derived from an EMBL/GenBank/DDBJ whole genome shotgun (WGS) entry which is preliminary data.</text>
</comment>
<gene>
    <name evidence="1" type="ORF">EWM57_17650</name>
</gene>
<dbReference type="Proteomes" id="UP000294155">
    <property type="component" value="Unassembled WGS sequence"/>
</dbReference>
<dbReference type="RefSeq" id="WP_129922482.1">
    <property type="nucleotide sequence ID" value="NZ_SEWE01000049.1"/>
</dbReference>